<evidence type="ECO:0000313" key="8">
    <source>
        <dbReference type="EMBL" id="MFE9599908.1"/>
    </source>
</evidence>
<gene>
    <name evidence="8" type="ORF">ACFYNQ_15180</name>
</gene>
<dbReference type="SUPFAM" id="SSF48056">
    <property type="entry name" value="Di-copper centre-containing domain"/>
    <property type="match status" value="1"/>
</dbReference>
<name>A0ABW6M374_9ACTN</name>
<comment type="cofactor">
    <cofactor evidence="1">
        <name>Cu(2+)</name>
        <dbReference type="ChEBI" id="CHEBI:29036"/>
    </cofactor>
</comment>
<dbReference type="EMBL" id="JBIAHM010000004">
    <property type="protein sequence ID" value="MFE9599908.1"/>
    <property type="molecule type" value="Genomic_DNA"/>
</dbReference>
<feature type="domain" description="Tyrosinase copper-binding" evidence="7">
    <location>
        <begin position="43"/>
        <end position="233"/>
    </location>
</feature>
<dbReference type="InterPro" id="IPR008922">
    <property type="entry name" value="Di-copper_centre_dom_sf"/>
</dbReference>
<comment type="caution">
    <text evidence="8">The sequence shown here is derived from an EMBL/GenBank/DDBJ whole genome shotgun (WGS) entry which is preliminary data.</text>
</comment>
<proteinExistence type="inferred from homology"/>
<dbReference type="Pfam" id="PF00264">
    <property type="entry name" value="Tyrosinase"/>
    <property type="match status" value="1"/>
</dbReference>
<dbReference type="RefSeq" id="WP_388106064.1">
    <property type="nucleotide sequence ID" value="NZ_JBIAHM010000004.1"/>
</dbReference>
<dbReference type="PANTHER" id="PTHR11474:SF126">
    <property type="entry name" value="TYROSINASE-LIKE PROTEIN TYR-1-RELATED"/>
    <property type="match status" value="1"/>
</dbReference>
<dbReference type="InterPro" id="IPR050316">
    <property type="entry name" value="Tyrosinase/Hemocyanin"/>
</dbReference>
<dbReference type="PRINTS" id="PR00092">
    <property type="entry name" value="TYROSINASE"/>
</dbReference>
<dbReference type="PANTHER" id="PTHR11474">
    <property type="entry name" value="TYROSINASE FAMILY MEMBER"/>
    <property type="match status" value="1"/>
</dbReference>
<dbReference type="Proteomes" id="UP001601303">
    <property type="component" value="Unassembled WGS sequence"/>
</dbReference>
<keyword evidence="9" id="KW-1185">Reference proteome</keyword>
<evidence type="ECO:0000256" key="1">
    <source>
        <dbReference type="ARBA" id="ARBA00001973"/>
    </source>
</evidence>
<keyword evidence="3" id="KW-0479">Metal-binding</keyword>
<dbReference type="InterPro" id="IPR002227">
    <property type="entry name" value="Tyrosinase_Cu-bd"/>
</dbReference>
<organism evidence="8 9">
    <name type="scientific">Streptomyces hokutonensis</name>
    <dbReference type="NCBI Taxonomy" id="1306990"/>
    <lineage>
        <taxon>Bacteria</taxon>
        <taxon>Bacillati</taxon>
        <taxon>Actinomycetota</taxon>
        <taxon>Actinomycetes</taxon>
        <taxon>Kitasatosporales</taxon>
        <taxon>Streptomycetaceae</taxon>
        <taxon>Streptomyces</taxon>
    </lineage>
</organism>
<evidence type="ECO:0000256" key="5">
    <source>
        <dbReference type="ARBA" id="ARBA00023008"/>
    </source>
</evidence>
<keyword evidence="5" id="KW-0186">Copper</keyword>
<protein>
    <submittedName>
        <fullName evidence="8">Tyrosinase family protein</fullName>
    </submittedName>
</protein>
<accession>A0ABW6M374</accession>
<comment type="similarity">
    <text evidence="2">Belongs to the tyrosinase family.</text>
</comment>
<evidence type="ECO:0000313" key="9">
    <source>
        <dbReference type="Proteomes" id="UP001601303"/>
    </source>
</evidence>
<evidence type="ECO:0000256" key="4">
    <source>
        <dbReference type="ARBA" id="ARBA00023002"/>
    </source>
</evidence>
<sequence length="304" mass="33591">MTLGDGIRRDVATVSEEERGRLRDAFLLLDTAKYAYPDGVTYWDKQEETHKGAHAAGQDVHGGPAFLPWHRELCNRLERLLRLVDPQLSLHYWDWTTDPRVGGVGRAALFTPDFMGSSDGDIGVPFPDFESTEGPLHPKVWRHVAPGKPKAVDQLHAAMSLGVAPDDTIVTAGDNQPKGQQYTAMDKVLQGSHNYIHSGYIGGTIFNAHFSFHDPFVFLLHSNCDRLWARWQNSPGHAWRLDPTQVYGFVGAAPASSVNAVLEPWATGGPDEVRPWFDDSDPADPPVAKTAKHPTIVAPALYDR</sequence>
<evidence type="ECO:0000256" key="2">
    <source>
        <dbReference type="ARBA" id="ARBA00009928"/>
    </source>
</evidence>
<dbReference type="Gene3D" id="1.10.1280.10">
    <property type="entry name" value="Di-copper center containing domain from catechol oxidase"/>
    <property type="match status" value="1"/>
</dbReference>
<evidence type="ECO:0000259" key="7">
    <source>
        <dbReference type="Pfam" id="PF00264"/>
    </source>
</evidence>
<keyword evidence="4" id="KW-0560">Oxidoreductase</keyword>
<evidence type="ECO:0000256" key="3">
    <source>
        <dbReference type="ARBA" id="ARBA00022723"/>
    </source>
</evidence>
<reference evidence="8 9" key="1">
    <citation type="submission" date="2024-10" db="EMBL/GenBank/DDBJ databases">
        <title>The Natural Products Discovery Center: Release of the First 8490 Sequenced Strains for Exploring Actinobacteria Biosynthetic Diversity.</title>
        <authorList>
            <person name="Kalkreuter E."/>
            <person name="Kautsar S.A."/>
            <person name="Yang D."/>
            <person name="Bader C.D."/>
            <person name="Teijaro C.N."/>
            <person name="Fluegel L."/>
            <person name="Davis C.M."/>
            <person name="Simpson J.R."/>
            <person name="Lauterbach L."/>
            <person name="Steele A.D."/>
            <person name="Gui C."/>
            <person name="Meng S."/>
            <person name="Li G."/>
            <person name="Viehrig K."/>
            <person name="Ye F."/>
            <person name="Su P."/>
            <person name="Kiefer A.F."/>
            <person name="Nichols A."/>
            <person name="Cepeda A.J."/>
            <person name="Yan W."/>
            <person name="Fan B."/>
            <person name="Jiang Y."/>
            <person name="Adhikari A."/>
            <person name="Zheng C.-J."/>
            <person name="Schuster L."/>
            <person name="Cowan T.M."/>
            <person name="Smanski M.J."/>
            <person name="Chevrette M.G."/>
            <person name="De Carvalho L.P.S."/>
            <person name="Shen B."/>
        </authorList>
    </citation>
    <scope>NUCLEOTIDE SEQUENCE [LARGE SCALE GENOMIC DNA]</scope>
    <source>
        <strain evidence="8 9">NPDC006488</strain>
    </source>
</reference>
<feature type="region of interest" description="Disordered" evidence="6">
    <location>
        <begin position="272"/>
        <end position="304"/>
    </location>
</feature>
<evidence type="ECO:0000256" key="6">
    <source>
        <dbReference type="SAM" id="MobiDB-lite"/>
    </source>
</evidence>